<evidence type="ECO:0000313" key="2">
    <source>
        <dbReference type="EMBL" id="MFC0589671.1"/>
    </source>
</evidence>
<dbReference type="EMBL" id="JBHLTL010000005">
    <property type="protein sequence ID" value="MFC0589671.1"/>
    <property type="molecule type" value="Genomic_DNA"/>
</dbReference>
<dbReference type="InterPro" id="IPR008893">
    <property type="entry name" value="WGR_domain"/>
</dbReference>
<proteinExistence type="predicted"/>
<dbReference type="Pfam" id="PF05406">
    <property type="entry name" value="WGR"/>
    <property type="match status" value="1"/>
</dbReference>
<dbReference type="Proteomes" id="UP001589943">
    <property type="component" value="Unassembled WGS sequence"/>
</dbReference>
<accession>A0ABV6PIK8</accession>
<gene>
    <name evidence="2" type="ORF">ACFFF7_09625</name>
</gene>
<protein>
    <submittedName>
        <fullName evidence="2">WGR domain-containing protein</fullName>
    </submittedName>
</protein>
<keyword evidence="3" id="KW-1185">Reference proteome</keyword>
<name>A0ABV6PIK8_9SPHN</name>
<feature type="domain" description="WGR" evidence="1">
    <location>
        <begin position="16"/>
        <end position="49"/>
    </location>
</feature>
<evidence type="ECO:0000313" key="3">
    <source>
        <dbReference type="Proteomes" id="UP001589943"/>
    </source>
</evidence>
<reference evidence="2 3" key="1">
    <citation type="submission" date="2024-09" db="EMBL/GenBank/DDBJ databases">
        <authorList>
            <person name="Sun Q."/>
            <person name="Mori K."/>
        </authorList>
    </citation>
    <scope>NUCLEOTIDE SEQUENCE [LARGE SCALE GENOMIC DNA]</scope>
    <source>
        <strain evidence="2 3">NCAIM B.02537</strain>
    </source>
</reference>
<evidence type="ECO:0000259" key="1">
    <source>
        <dbReference type="Pfam" id="PF05406"/>
    </source>
</evidence>
<dbReference type="RefSeq" id="WP_379481161.1">
    <property type="nucleotide sequence ID" value="NZ_JBHLTL010000005.1"/>
</dbReference>
<comment type="caution">
    <text evidence="2">The sequence shown here is derived from an EMBL/GenBank/DDBJ whole genome shotgun (WGS) entry which is preliminary data.</text>
</comment>
<sequence>MTFWGASSGPLFASQIAWGRIGLCGQGRAVSFANEDEAARFARQLLRRRAAAPKRIDVPYREVALAPQEASGASVSAIGGQGMVSGAQRRQIGFLERHSGL</sequence>
<organism evidence="2 3">
    <name type="scientific">Novosphingobium aquiterrae</name>
    <dbReference type="NCBI Taxonomy" id="624388"/>
    <lineage>
        <taxon>Bacteria</taxon>
        <taxon>Pseudomonadati</taxon>
        <taxon>Pseudomonadota</taxon>
        <taxon>Alphaproteobacteria</taxon>
        <taxon>Sphingomonadales</taxon>
        <taxon>Sphingomonadaceae</taxon>
        <taxon>Novosphingobium</taxon>
    </lineage>
</organism>